<name>A0ABP0BN76_9PEZI</name>
<reference evidence="2 3" key="1">
    <citation type="submission" date="2024-01" db="EMBL/GenBank/DDBJ databases">
        <authorList>
            <person name="Allen C."/>
            <person name="Tagirdzhanova G."/>
        </authorList>
    </citation>
    <scope>NUCLEOTIDE SEQUENCE [LARGE SCALE GENOMIC DNA]</scope>
</reference>
<evidence type="ECO:0000313" key="2">
    <source>
        <dbReference type="EMBL" id="CAK7220906.1"/>
    </source>
</evidence>
<proteinExistence type="predicted"/>
<organism evidence="2 3">
    <name type="scientific">Sporothrix eucalyptigena</name>
    <dbReference type="NCBI Taxonomy" id="1812306"/>
    <lineage>
        <taxon>Eukaryota</taxon>
        <taxon>Fungi</taxon>
        <taxon>Dikarya</taxon>
        <taxon>Ascomycota</taxon>
        <taxon>Pezizomycotina</taxon>
        <taxon>Sordariomycetes</taxon>
        <taxon>Sordariomycetidae</taxon>
        <taxon>Ophiostomatales</taxon>
        <taxon>Ophiostomataceae</taxon>
        <taxon>Sporothrix</taxon>
    </lineage>
</organism>
<dbReference type="Proteomes" id="UP001642482">
    <property type="component" value="Unassembled WGS sequence"/>
</dbReference>
<keyword evidence="3" id="KW-1185">Reference proteome</keyword>
<gene>
    <name evidence="2" type="ORF">SEUCBS140593_004393</name>
</gene>
<sequence>MGCVVSCIEGILHAVGACLIGIANAIGAIIMFIVDGIIGIFDIIVGCLTCQGFRGRGFRRRHRTTASRV</sequence>
<evidence type="ECO:0000313" key="3">
    <source>
        <dbReference type="Proteomes" id="UP001642482"/>
    </source>
</evidence>
<keyword evidence="1" id="KW-0472">Membrane</keyword>
<keyword evidence="1" id="KW-1133">Transmembrane helix</keyword>
<protein>
    <submittedName>
        <fullName evidence="2">Uncharacterized protein</fullName>
    </submittedName>
</protein>
<evidence type="ECO:0000256" key="1">
    <source>
        <dbReference type="SAM" id="Phobius"/>
    </source>
</evidence>
<accession>A0ABP0BN76</accession>
<keyword evidence="1" id="KW-0812">Transmembrane</keyword>
<feature type="transmembrane region" description="Helical" evidence="1">
    <location>
        <begin position="36"/>
        <end position="53"/>
    </location>
</feature>
<feature type="transmembrane region" description="Helical" evidence="1">
    <location>
        <begin position="12"/>
        <end position="30"/>
    </location>
</feature>
<dbReference type="EMBL" id="CAWUHD010000038">
    <property type="protein sequence ID" value="CAK7220906.1"/>
    <property type="molecule type" value="Genomic_DNA"/>
</dbReference>
<comment type="caution">
    <text evidence="2">The sequence shown here is derived from an EMBL/GenBank/DDBJ whole genome shotgun (WGS) entry which is preliminary data.</text>
</comment>